<protein>
    <recommendedName>
        <fullName evidence="3">ATP synthase CF0 subunit I</fullName>
    </recommendedName>
</protein>
<keyword evidence="2" id="KW-1185">Reference proteome</keyword>
<dbReference type="AlphaFoldDB" id="A0ABD3CUZ4"/>
<evidence type="ECO:0000313" key="2">
    <source>
        <dbReference type="Proteomes" id="UP001632038"/>
    </source>
</evidence>
<accession>A0ABD3CUZ4</accession>
<proteinExistence type="predicted"/>
<gene>
    <name evidence="1" type="ORF">CASFOL_022577</name>
</gene>
<organism evidence="1 2">
    <name type="scientific">Castilleja foliolosa</name>
    <dbReference type="NCBI Taxonomy" id="1961234"/>
    <lineage>
        <taxon>Eukaryota</taxon>
        <taxon>Viridiplantae</taxon>
        <taxon>Streptophyta</taxon>
        <taxon>Embryophyta</taxon>
        <taxon>Tracheophyta</taxon>
        <taxon>Spermatophyta</taxon>
        <taxon>Magnoliopsida</taxon>
        <taxon>eudicotyledons</taxon>
        <taxon>Gunneridae</taxon>
        <taxon>Pentapetalae</taxon>
        <taxon>asterids</taxon>
        <taxon>lamiids</taxon>
        <taxon>Lamiales</taxon>
        <taxon>Orobanchaceae</taxon>
        <taxon>Pedicularideae</taxon>
        <taxon>Castillejinae</taxon>
        <taxon>Castilleja</taxon>
    </lineage>
</organism>
<evidence type="ECO:0000313" key="1">
    <source>
        <dbReference type="EMBL" id="KAL3633815.1"/>
    </source>
</evidence>
<dbReference type="Proteomes" id="UP001632038">
    <property type="component" value="Unassembled WGS sequence"/>
</dbReference>
<evidence type="ECO:0008006" key="3">
    <source>
        <dbReference type="Google" id="ProtNLM"/>
    </source>
</evidence>
<sequence length="91" mass="10708">MQEEEKEMARSFILALKSEAGLIWFGLAFYTKEEIKAIRLQMDLIRNEGEFFKEQLHMIREESKAKIHNAQLKGQLLELKIKEARERSVGI</sequence>
<reference evidence="2" key="1">
    <citation type="journal article" date="2024" name="IScience">
        <title>Strigolactones Initiate the Formation of Haustorium-like Structures in Castilleja.</title>
        <authorList>
            <person name="Buerger M."/>
            <person name="Peterson D."/>
            <person name="Chory J."/>
        </authorList>
    </citation>
    <scope>NUCLEOTIDE SEQUENCE [LARGE SCALE GENOMIC DNA]</scope>
</reference>
<dbReference type="EMBL" id="JAVIJP010000029">
    <property type="protein sequence ID" value="KAL3633815.1"/>
    <property type="molecule type" value="Genomic_DNA"/>
</dbReference>
<comment type="caution">
    <text evidence="1">The sequence shown here is derived from an EMBL/GenBank/DDBJ whole genome shotgun (WGS) entry which is preliminary data.</text>
</comment>
<name>A0ABD3CUZ4_9LAMI</name>